<accession>A0A0V0YC07</accession>
<feature type="domain" description="HTH CENPB-type" evidence="3">
    <location>
        <begin position="113"/>
        <end position="184"/>
    </location>
</feature>
<dbReference type="GO" id="GO:0005634">
    <property type="term" value="C:nucleus"/>
    <property type="evidence" value="ECO:0007669"/>
    <property type="project" value="UniProtKB-SubCell"/>
</dbReference>
<dbReference type="Pfam" id="PF03221">
    <property type="entry name" value="HTH_Tnp_Tc5"/>
    <property type="match status" value="1"/>
</dbReference>
<sequence length="518" mass="59518">MWAMYKWEEKRMHVKENREISSLANENQLLKNFYDVTVIFDIVKFLASNEHSVRGDDESYSVPSSETCPLFGLFLRCLNLHWSEILVYKKLVESGESFRRIAESFGDCLFTISDIYRSRRQLIDLISLMDIIVIRKRALGQPISGFILQEEALVFSTKLGIDDFVANSGWLRNFKSWHGILELKIYGEKKKRVRFVWKCLLETSFISMTEKTAGGFKSFGKSKRPQAMIGVQKLLLVYDYLTKLDLNEGPEKLCLRIIGVPLYILEVASYELPEVQNEVLETMATTVCENIADKCRRSDIRFYCIKVDGTKSHSGYEMISIVLKFVYEGKVECCLAVESENMQASGRCDVILNGLLFIGLDPHYIILQCYDGTFVMAGVRSGVQALMQHRVRIRFVRKRYLFSGSVQLIYVKSEIKTDKVFLQSKYFEEQPSLYDIAFYISSAYKIAAMALTNGVSFATCEASFSTCSRILISFRLSVSKNRMRDLVLLSFEPKVLLNMPDEDLLKGFKAVKNHRLQL</sequence>
<dbReference type="InterPro" id="IPR006600">
    <property type="entry name" value="HTH_CenpB_DNA-bd_dom"/>
</dbReference>
<dbReference type="EMBL" id="JYDU01000027">
    <property type="protein sequence ID" value="KRX97827.1"/>
    <property type="molecule type" value="Genomic_DNA"/>
</dbReference>
<evidence type="ECO:0000313" key="4">
    <source>
        <dbReference type="EMBL" id="KRX97827.1"/>
    </source>
</evidence>
<proteinExistence type="predicted"/>
<keyword evidence="2" id="KW-0238">DNA-binding</keyword>
<dbReference type="Proteomes" id="UP000054815">
    <property type="component" value="Unassembled WGS sequence"/>
</dbReference>
<dbReference type="SUPFAM" id="SSF46689">
    <property type="entry name" value="Homeodomain-like"/>
    <property type="match status" value="1"/>
</dbReference>
<dbReference type="AlphaFoldDB" id="A0A0V0YC07"/>
<dbReference type="PROSITE" id="PS51253">
    <property type="entry name" value="HTH_CENPB"/>
    <property type="match status" value="1"/>
</dbReference>
<evidence type="ECO:0000256" key="1">
    <source>
        <dbReference type="ARBA" id="ARBA00004123"/>
    </source>
</evidence>
<protein>
    <submittedName>
        <fullName evidence="4">Major centromere autoantigen B</fullName>
    </submittedName>
</protein>
<evidence type="ECO:0000256" key="2">
    <source>
        <dbReference type="ARBA" id="ARBA00023125"/>
    </source>
</evidence>
<organism evidence="4 5">
    <name type="scientific">Trichinella pseudospiralis</name>
    <name type="common">Parasitic roundworm</name>
    <dbReference type="NCBI Taxonomy" id="6337"/>
    <lineage>
        <taxon>Eukaryota</taxon>
        <taxon>Metazoa</taxon>
        <taxon>Ecdysozoa</taxon>
        <taxon>Nematoda</taxon>
        <taxon>Enoplea</taxon>
        <taxon>Dorylaimia</taxon>
        <taxon>Trichinellida</taxon>
        <taxon>Trichinellidae</taxon>
        <taxon>Trichinella</taxon>
    </lineage>
</organism>
<comment type="caution">
    <text evidence="4">The sequence shown here is derived from an EMBL/GenBank/DDBJ whole genome shotgun (WGS) entry which is preliminary data.</text>
</comment>
<gene>
    <name evidence="4" type="primary">CENPB</name>
    <name evidence="4" type="ORF">T4E_11155</name>
</gene>
<name>A0A0V0YC07_TRIPS</name>
<dbReference type="PANTHER" id="PTHR45749:SF21">
    <property type="entry name" value="DUF4371 DOMAIN-CONTAINING PROTEIN"/>
    <property type="match status" value="1"/>
</dbReference>
<dbReference type="GO" id="GO:0003677">
    <property type="term" value="F:DNA binding"/>
    <property type="evidence" value="ECO:0007669"/>
    <property type="project" value="UniProtKB-KW"/>
</dbReference>
<evidence type="ECO:0000313" key="5">
    <source>
        <dbReference type="Proteomes" id="UP000054815"/>
    </source>
</evidence>
<dbReference type="InterPro" id="IPR009057">
    <property type="entry name" value="Homeodomain-like_sf"/>
</dbReference>
<comment type="subcellular location">
    <subcellularLocation>
        <location evidence="1">Nucleus</location>
    </subcellularLocation>
</comment>
<dbReference type="Gene3D" id="1.10.10.60">
    <property type="entry name" value="Homeodomain-like"/>
    <property type="match status" value="1"/>
</dbReference>
<dbReference type="PANTHER" id="PTHR45749">
    <property type="match status" value="1"/>
</dbReference>
<reference evidence="4 5" key="1">
    <citation type="submission" date="2015-01" db="EMBL/GenBank/DDBJ databases">
        <title>Evolution of Trichinella species and genotypes.</title>
        <authorList>
            <person name="Korhonen P.K."/>
            <person name="Edoardo P."/>
            <person name="Giuseppe L.R."/>
            <person name="Gasser R.B."/>
        </authorList>
    </citation>
    <scope>NUCLEOTIDE SEQUENCE [LARGE SCALE GENOMIC DNA]</scope>
    <source>
        <strain evidence="4">ISS141</strain>
    </source>
</reference>
<evidence type="ECO:0000259" key="3">
    <source>
        <dbReference type="PROSITE" id="PS51253"/>
    </source>
</evidence>
<dbReference type="SMART" id="SM00674">
    <property type="entry name" value="CENPB"/>
    <property type="match status" value="1"/>
</dbReference>